<reference evidence="3 4" key="1">
    <citation type="journal article" date="2019" name="ACS Chem. Biol.">
        <title>Identification and Mobilization of a Cryptic Antibiotic Biosynthesis Gene Locus from a Human-Pathogenic Nocardia Isolate.</title>
        <authorList>
            <person name="Herisse M."/>
            <person name="Ishida K."/>
            <person name="Porter J.L."/>
            <person name="Howden B."/>
            <person name="Hertweck C."/>
            <person name="Stinear T.P."/>
            <person name="Pidot S.J."/>
        </authorList>
    </citation>
    <scope>NUCLEOTIDE SEQUENCE [LARGE SCALE GENOMIC DNA]</scope>
    <source>
        <strain evidence="3 4">AUSMDU00012717</strain>
    </source>
</reference>
<feature type="transmembrane region" description="Helical" evidence="2">
    <location>
        <begin position="61"/>
        <end position="87"/>
    </location>
</feature>
<gene>
    <name evidence="3" type="ORF">F5544_17570</name>
</gene>
<evidence type="ECO:0000313" key="3">
    <source>
        <dbReference type="EMBL" id="QIS11390.1"/>
    </source>
</evidence>
<feature type="transmembrane region" description="Helical" evidence="2">
    <location>
        <begin position="93"/>
        <end position="118"/>
    </location>
</feature>
<name>A0A6G9YE40_9NOCA</name>
<keyword evidence="2" id="KW-0812">Transmembrane</keyword>
<keyword evidence="2" id="KW-0472">Membrane</keyword>
<feature type="region of interest" description="Disordered" evidence="1">
    <location>
        <begin position="1"/>
        <end position="25"/>
    </location>
</feature>
<dbReference type="Pfam" id="PF07332">
    <property type="entry name" value="Phage_holin_3_6"/>
    <property type="match status" value="1"/>
</dbReference>
<dbReference type="KEGG" id="nah:F5544_17570"/>
<dbReference type="EMBL" id="CP046172">
    <property type="protein sequence ID" value="QIS11390.1"/>
    <property type="molecule type" value="Genomic_DNA"/>
</dbReference>
<evidence type="ECO:0000256" key="2">
    <source>
        <dbReference type="SAM" id="Phobius"/>
    </source>
</evidence>
<dbReference type="Proteomes" id="UP000503540">
    <property type="component" value="Chromosome"/>
</dbReference>
<evidence type="ECO:0000256" key="1">
    <source>
        <dbReference type="SAM" id="MobiDB-lite"/>
    </source>
</evidence>
<dbReference type="RefSeq" id="WP_238847302.1">
    <property type="nucleotide sequence ID" value="NZ_CP046172.1"/>
</dbReference>
<proteinExistence type="predicted"/>
<organism evidence="3 4">
    <name type="scientific">Nocardia arthritidis</name>
    <dbReference type="NCBI Taxonomy" id="228602"/>
    <lineage>
        <taxon>Bacteria</taxon>
        <taxon>Bacillati</taxon>
        <taxon>Actinomycetota</taxon>
        <taxon>Actinomycetes</taxon>
        <taxon>Mycobacteriales</taxon>
        <taxon>Nocardiaceae</taxon>
        <taxon>Nocardia</taxon>
    </lineage>
</organism>
<evidence type="ECO:0000313" key="4">
    <source>
        <dbReference type="Proteomes" id="UP000503540"/>
    </source>
</evidence>
<dbReference type="InterPro" id="IPR009937">
    <property type="entry name" value="Phage_holin_3_6"/>
</dbReference>
<keyword evidence="4" id="KW-1185">Reference proteome</keyword>
<accession>A0A6G9YE40</accession>
<dbReference type="AlphaFoldDB" id="A0A6G9YE40"/>
<keyword evidence="2" id="KW-1133">Transmembrane helix</keyword>
<protein>
    <submittedName>
        <fullName evidence="3">Phage holin family protein</fullName>
    </submittedName>
</protein>
<sequence>MPAQTEESDMTGTVGDRAAQSPPVSELVSTASEQLSRLIREEVALAALETRGKARQAGFGAGLTGAAAVSALGGIGALIAAAILALALALPAWAAALIIAGALLFVAALLGLAGWAAVRKAAPPLPRQAVADIKTDVAVIKDRSQR</sequence>